<feature type="compositionally biased region" description="Gly residues" evidence="1">
    <location>
        <begin position="673"/>
        <end position="682"/>
    </location>
</feature>
<accession>W2RR98</accession>
<proteinExistence type="predicted"/>
<feature type="compositionally biased region" description="Polar residues" evidence="1">
    <location>
        <begin position="433"/>
        <end position="444"/>
    </location>
</feature>
<dbReference type="InParanoid" id="W2RR98"/>
<dbReference type="AlphaFoldDB" id="W2RR98"/>
<dbReference type="HOGENOM" id="CLU_403331_0_0_1"/>
<feature type="region of interest" description="Disordered" evidence="1">
    <location>
        <begin position="1"/>
        <end position="46"/>
    </location>
</feature>
<evidence type="ECO:0000256" key="1">
    <source>
        <dbReference type="SAM" id="MobiDB-lite"/>
    </source>
</evidence>
<name>W2RR98_CYPE1</name>
<dbReference type="GeneID" id="19974353"/>
<evidence type="ECO:0000313" key="3">
    <source>
        <dbReference type="Proteomes" id="UP000030752"/>
    </source>
</evidence>
<feature type="region of interest" description="Disordered" evidence="1">
    <location>
        <begin position="372"/>
        <end position="392"/>
    </location>
</feature>
<sequence length="682" mass="78853">MKDLNWRLRGAQEESTTLDRRKTSTHHSPTKPSRNKTIRRSASAPQLHDQEYDTWTSLHDDPEPTVPGSYGTDLARTGVLGTDMDPNWRRPSCDRINLLTEKDICALEDYLKGRVDVKHSCLMKLSRHFFLWAAESEHWTARSQKGLCYAILLRQCIEHWQGWQDYFCALRTDKSVRCDLDQRIRLAIGSLRWNSRLLPPESDAEAGPHINVRSTESHSIADYTDSLLEGPRGTFFPAVNEPSCTTTLTDVAAQVAKRGLSRDTGAPYITGGIATAVSGLAIGTAVRSRYTERKTWNRDQTQRATELHDLVRRASLREVEIAQREAEVDRRETKLRNESVGVTLGADTSALAKKVDEESYLRRRSLFGRRDLSPVSHVKPSQERRRTPSSRYTIVPDCDRHSAPRERECSPRSRHEYYGGVYEALMLEGELASTQRASRQSPEYTKSRRRPVEDQAAKLSRWEADLKNRHEEMTKTETSLQQRRDYMKVQLKKLAAISSKTAVSTDYARLWRTIALVLQIVHKHRQKQQATLERDMGMLFDRERDLQAARRKHEREWKIRRQELTAQETRERRLDEKAAAQNKMYADLDKDIDDFTKTKSETEKVLREREKAWRETKKRDEAAAFLRRKEFLRLSDALDAARRSHEQRVKRDNEMLEEKKAHIQEARNHQGEEGGPGDDGLS</sequence>
<feature type="compositionally biased region" description="Basic and acidic residues" evidence="1">
    <location>
        <begin position="1"/>
        <end position="22"/>
    </location>
</feature>
<feature type="compositionally biased region" description="Basic residues" evidence="1">
    <location>
        <begin position="23"/>
        <end position="39"/>
    </location>
</feature>
<feature type="region of interest" description="Disordered" evidence="1">
    <location>
        <begin position="433"/>
        <end position="457"/>
    </location>
</feature>
<dbReference type="Proteomes" id="UP000030752">
    <property type="component" value="Unassembled WGS sequence"/>
</dbReference>
<organism evidence="2 3">
    <name type="scientific">Cyphellophora europaea (strain CBS 101466)</name>
    <name type="common">Phialophora europaea</name>
    <dbReference type="NCBI Taxonomy" id="1220924"/>
    <lineage>
        <taxon>Eukaryota</taxon>
        <taxon>Fungi</taxon>
        <taxon>Dikarya</taxon>
        <taxon>Ascomycota</taxon>
        <taxon>Pezizomycotina</taxon>
        <taxon>Eurotiomycetes</taxon>
        <taxon>Chaetothyriomycetidae</taxon>
        <taxon>Chaetothyriales</taxon>
        <taxon>Cyphellophoraceae</taxon>
        <taxon>Cyphellophora</taxon>
    </lineage>
</organism>
<evidence type="ECO:0000313" key="2">
    <source>
        <dbReference type="EMBL" id="ETN38972.1"/>
    </source>
</evidence>
<keyword evidence="3" id="KW-1185">Reference proteome</keyword>
<feature type="region of interest" description="Disordered" evidence="1">
    <location>
        <begin position="642"/>
        <end position="682"/>
    </location>
</feature>
<dbReference type="RefSeq" id="XP_008719561.1">
    <property type="nucleotide sequence ID" value="XM_008721339.1"/>
</dbReference>
<feature type="compositionally biased region" description="Basic and acidic residues" evidence="1">
    <location>
        <begin position="642"/>
        <end position="672"/>
    </location>
</feature>
<reference evidence="2 3" key="1">
    <citation type="submission" date="2013-03" db="EMBL/GenBank/DDBJ databases">
        <title>The Genome Sequence of Phialophora europaea CBS 101466.</title>
        <authorList>
            <consortium name="The Broad Institute Genomics Platform"/>
            <person name="Cuomo C."/>
            <person name="de Hoog S."/>
            <person name="Gorbushina A."/>
            <person name="Walker B."/>
            <person name="Young S.K."/>
            <person name="Zeng Q."/>
            <person name="Gargeya S."/>
            <person name="Fitzgerald M."/>
            <person name="Haas B."/>
            <person name="Abouelleil A."/>
            <person name="Allen A.W."/>
            <person name="Alvarado L."/>
            <person name="Arachchi H.M."/>
            <person name="Berlin A.M."/>
            <person name="Chapman S.B."/>
            <person name="Gainer-Dewar J."/>
            <person name="Goldberg J."/>
            <person name="Griggs A."/>
            <person name="Gujja S."/>
            <person name="Hansen M."/>
            <person name="Howarth C."/>
            <person name="Imamovic A."/>
            <person name="Ireland A."/>
            <person name="Larimer J."/>
            <person name="McCowan C."/>
            <person name="Murphy C."/>
            <person name="Pearson M."/>
            <person name="Poon T.W."/>
            <person name="Priest M."/>
            <person name="Roberts A."/>
            <person name="Saif S."/>
            <person name="Shea T."/>
            <person name="Sisk P."/>
            <person name="Sykes S."/>
            <person name="Wortman J."/>
            <person name="Nusbaum C."/>
            <person name="Birren B."/>
        </authorList>
    </citation>
    <scope>NUCLEOTIDE SEQUENCE [LARGE SCALE GENOMIC DNA]</scope>
    <source>
        <strain evidence="2 3">CBS 101466</strain>
    </source>
</reference>
<protein>
    <submittedName>
        <fullName evidence="2">Uncharacterized protein</fullName>
    </submittedName>
</protein>
<dbReference type="EMBL" id="KB822722">
    <property type="protein sequence ID" value="ETN38972.1"/>
    <property type="molecule type" value="Genomic_DNA"/>
</dbReference>
<dbReference type="VEuPathDB" id="FungiDB:HMPREF1541_07014"/>
<gene>
    <name evidence="2" type="ORF">HMPREF1541_07014</name>
</gene>